<protein>
    <submittedName>
        <fullName evidence="1">Uncharacterized protein</fullName>
    </submittedName>
</protein>
<comment type="caution">
    <text evidence="1">The sequence shown here is derived from an EMBL/GenBank/DDBJ whole genome shotgun (WGS) entry which is preliminary data.</text>
</comment>
<evidence type="ECO:0000313" key="2">
    <source>
        <dbReference type="Proteomes" id="UP000257109"/>
    </source>
</evidence>
<dbReference type="Proteomes" id="UP000257109">
    <property type="component" value="Unassembled WGS sequence"/>
</dbReference>
<name>A0A371FN66_MUCPR</name>
<proteinExistence type="predicted"/>
<sequence>MQPIQHNSLEDLIKKMAMSARVVDIVGADIARGANKLQAEQKERLMQDLKKLGDFYKHLVKHSTLRFLLKKPPKDMALLRWMRLPQATTDRSKANILDAKVQKFKCGEFDRIGRSRKTLWMHGTLRMQVVPLDALNVYGFSIWTMSSDYTPFKECTSWVSCLWTKTPRGNSRGLDEAWKPLDTKKTRVHIIEKATKSAYMSDECKHVRSGRGTQQSKGEICLVHTRKCRQQSWESKGTIKRPSRLVP</sequence>
<organism evidence="1 2">
    <name type="scientific">Mucuna pruriens</name>
    <name type="common">Velvet bean</name>
    <name type="synonym">Dolichos pruriens</name>
    <dbReference type="NCBI Taxonomy" id="157652"/>
    <lineage>
        <taxon>Eukaryota</taxon>
        <taxon>Viridiplantae</taxon>
        <taxon>Streptophyta</taxon>
        <taxon>Embryophyta</taxon>
        <taxon>Tracheophyta</taxon>
        <taxon>Spermatophyta</taxon>
        <taxon>Magnoliopsida</taxon>
        <taxon>eudicotyledons</taxon>
        <taxon>Gunneridae</taxon>
        <taxon>Pentapetalae</taxon>
        <taxon>rosids</taxon>
        <taxon>fabids</taxon>
        <taxon>Fabales</taxon>
        <taxon>Fabaceae</taxon>
        <taxon>Papilionoideae</taxon>
        <taxon>50 kb inversion clade</taxon>
        <taxon>NPAAA clade</taxon>
        <taxon>indigoferoid/millettioid clade</taxon>
        <taxon>Phaseoleae</taxon>
        <taxon>Mucuna</taxon>
    </lineage>
</organism>
<gene>
    <name evidence="1" type="ORF">CR513_39771</name>
</gene>
<reference evidence="1" key="1">
    <citation type="submission" date="2018-05" db="EMBL/GenBank/DDBJ databases">
        <title>Draft genome of Mucuna pruriens seed.</title>
        <authorList>
            <person name="Nnadi N.E."/>
            <person name="Vos R."/>
            <person name="Hasami M.H."/>
            <person name="Devisetty U.K."/>
            <person name="Aguiy J.C."/>
        </authorList>
    </citation>
    <scope>NUCLEOTIDE SEQUENCE [LARGE SCALE GENOMIC DNA]</scope>
    <source>
        <strain evidence="1">JCA_2017</strain>
    </source>
</reference>
<dbReference type="EMBL" id="QJKJ01008440">
    <property type="protein sequence ID" value="RDX79769.1"/>
    <property type="molecule type" value="Genomic_DNA"/>
</dbReference>
<accession>A0A371FN66</accession>
<evidence type="ECO:0000313" key="1">
    <source>
        <dbReference type="EMBL" id="RDX79769.1"/>
    </source>
</evidence>
<feature type="non-terminal residue" evidence="1">
    <location>
        <position position="1"/>
    </location>
</feature>
<dbReference type="AlphaFoldDB" id="A0A371FN66"/>
<keyword evidence="2" id="KW-1185">Reference proteome</keyword>